<dbReference type="InterPro" id="IPR011528">
    <property type="entry name" value="NERD"/>
</dbReference>
<gene>
    <name evidence="2" type="ORF">HUG20_17115</name>
</gene>
<dbReference type="AlphaFoldDB" id="A0A7T6ZE96"/>
<organism evidence="2 3">
    <name type="scientific">Salicibibacter cibi</name>
    <dbReference type="NCBI Taxonomy" id="2743001"/>
    <lineage>
        <taxon>Bacteria</taxon>
        <taxon>Bacillati</taxon>
        <taxon>Bacillota</taxon>
        <taxon>Bacilli</taxon>
        <taxon>Bacillales</taxon>
        <taxon>Bacillaceae</taxon>
        <taxon>Salicibibacter</taxon>
    </lineage>
</organism>
<dbReference type="EMBL" id="CP054706">
    <property type="protein sequence ID" value="QQK81461.1"/>
    <property type="molecule type" value="Genomic_DNA"/>
</dbReference>
<sequence length="313" mass="36845">MIIKERTVPVQIPALKALHRRLPSDHPKQAVIREDLRKREIGYRGECSLDYYLEQLPNYFRQFRGLRLGSFQIDTLIVAQTCIVIVENKHFAGNIRFEERIQQFTRTLNGQTQSFPHPLPQVRRHHQLLAQWLYEKCWPNMPMHPLVAFTYPSSVISSKKPQPFIIRAEFLPEKVLSIEENHSVHILTDSQLHVLSEQLKFAHKEPKYEPLKSYGIKPSECLTGVHCPYCNHLPVQRTSRSGWHCPRCKRKHPTAHVESLRDYRRLFNSRISNREARMFLHLPSASVTRHCLVKLNLPREGNYKNVRYLLHCL</sequence>
<accession>A0A7T6ZE96</accession>
<reference evidence="2 3" key="1">
    <citation type="submission" date="2020-06" db="EMBL/GenBank/DDBJ databases">
        <title>Genomic analysis of Salicibibacter sp. NKC21-4.</title>
        <authorList>
            <person name="Oh Y.J."/>
        </authorList>
    </citation>
    <scope>NUCLEOTIDE SEQUENCE [LARGE SCALE GENOMIC DNA]</scope>
    <source>
        <strain evidence="2 3">NKC21-4</strain>
    </source>
</reference>
<evidence type="ECO:0000259" key="1">
    <source>
        <dbReference type="PROSITE" id="PS50965"/>
    </source>
</evidence>
<dbReference type="KEGG" id="scib:HUG20_17115"/>
<keyword evidence="3" id="KW-1185">Reference proteome</keyword>
<protein>
    <submittedName>
        <fullName evidence="2">NERD domain-containing protein</fullName>
    </submittedName>
</protein>
<name>A0A7T6ZE96_9BACI</name>
<proteinExistence type="predicted"/>
<dbReference type="RefSeq" id="WP_200085887.1">
    <property type="nucleotide sequence ID" value="NZ_CP054706.1"/>
</dbReference>
<evidence type="ECO:0000313" key="3">
    <source>
        <dbReference type="Proteomes" id="UP000595349"/>
    </source>
</evidence>
<dbReference type="Pfam" id="PF08378">
    <property type="entry name" value="NERD"/>
    <property type="match status" value="1"/>
</dbReference>
<evidence type="ECO:0000313" key="2">
    <source>
        <dbReference type="EMBL" id="QQK81461.1"/>
    </source>
</evidence>
<dbReference type="Proteomes" id="UP000595349">
    <property type="component" value="Chromosome"/>
</dbReference>
<feature type="domain" description="NERD" evidence="1">
    <location>
        <begin position="41"/>
        <end position="152"/>
    </location>
</feature>
<dbReference type="PROSITE" id="PS50965">
    <property type="entry name" value="NERD"/>
    <property type="match status" value="1"/>
</dbReference>